<dbReference type="Pfam" id="PF03600">
    <property type="entry name" value="CitMHS"/>
    <property type="match status" value="1"/>
</dbReference>
<organism evidence="13 14">
    <name type="scientific">Alistipes intestinihominis</name>
    <dbReference type="NCBI Taxonomy" id="3133172"/>
    <lineage>
        <taxon>Bacteria</taxon>
        <taxon>Pseudomonadati</taxon>
        <taxon>Bacteroidota</taxon>
        <taxon>Bacteroidia</taxon>
        <taxon>Bacteroidales</taxon>
        <taxon>Rikenellaceae</taxon>
        <taxon>Alistipes</taxon>
    </lineage>
</organism>
<feature type="transmembrane region" description="Helical" evidence="11">
    <location>
        <begin position="424"/>
        <end position="446"/>
    </location>
</feature>
<evidence type="ECO:0000256" key="11">
    <source>
        <dbReference type="SAM" id="Phobius"/>
    </source>
</evidence>
<evidence type="ECO:0000256" key="3">
    <source>
        <dbReference type="ARBA" id="ARBA00022449"/>
    </source>
</evidence>
<keyword evidence="7" id="KW-0406">Ion transport</keyword>
<evidence type="ECO:0000259" key="12">
    <source>
        <dbReference type="Pfam" id="PF03600"/>
    </source>
</evidence>
<dbReference type="PANTHER" id="PTHR43269:SF2">
    <property type="entry name" value="SODIUM_PROTON ANTIPORTER 1-RELATED"/>
    <property type="match status" value="1"/>
</dbReference>
<keyword evidence="14" id="KW-1185">Reference proteome</keyword>
<accession>A0ABV1GZL5</accession>
<evidence type="ECO:0000256" key="7">
    <source>
        <dbReference type="ARBA" id="ARBA00023065"/>
    </source>
</evidence>
<keyword evidence="5 11" id="KW-1133">Transmembrane helix</keyword>
<dbReference type="RefSeq" id="WP_349094391.1">
    <property type="nucleotide sequence ID" value="NZ_JBBMFL010000013.1"/>
</dbReference>
<keyword evidence="9" id="KW-0739">Sodium transport</keyword>
<feature type="transmembrane region" description="Helical" evidence="11">
    <location>
        <begin position="27"/>
        <end position="44"/>
    </location>
</feature>
<feature type="transmembrane region" description="Helical" evidence="11">
    <location>
        <begin position="251"/>
        <end position="269"/>
    </location>
</feature>
<dbReference type="Proteomes" id="UP001460202">
    <property type="component" value="Unassembled WGS sequence"/>
</dbReference>
<feature type="transmembrane region" description="Helical" evidence="11">
    <location>
        <begin position="177"/>
        <end position="200"/>
    </location>
</feature>
<evidence type="ECO:0000256" key="6">
    <source>
        <dbReference type="ARBA" id="ARBA00023053"/>
    </source>
</evidence>
<dbReference type="EMBL" id="JBBMFL010000013">
    <property type="protein sequence ID" value="MEQ2545517.1"/>
    <property type="molecule type" value="Genomic_DNA"/>
</dbReference>
<keyword evidence="3" id="KW-0050">Antiport</keyword>
<keyword evidence="6" id="KW-0915">Sodium</keyword>
<dbReference type="InterPro" id="IPR004680">
    <property type="entry name" value="Cit_transptr-like_dom"/>
</dbReference>
<evidence type="ECO:0000256" key="4">
    <source>
        <dbReference type="ARBA" id="ARBA00022692"/>
    </source>
</evidence>
<evidence type="ECO:0000313" key="13">
    <source>
        <dbReference type="EMBL" id="MEQ2545517.1"/>
    </source>
</evidence>
<evidence type="ECO:0000256" key="1">
    <source>
        <dbReference type="ARBA" id="ARBA00004141"/>
    </source>
</evidence>
<feature type="domain" description="Citrate transporter-like" evidence="12">
    <location>
        <begin position="13"/>
        <end position="363"/>
    </location>
</feature>
<keyword evidence="2" id="KW-0813">Transport</keyword>
<feature type="transmembrane region" description="Helical" evidence="11">
    <location>
        <begin position="298"/>
        <end position="317"/>
    </location>
</feature>
<dbReference type="NCBIfam" id="NF038006">
    <property type="entry name" value="NhaD_1"/>
    <property type="match status" value="1"/>
</dbReference>
<feature type="transmembrane region" description="Helical" evidence="11">
    <location>
        <begin position="138"/>
        <end position="157"/>
    </location>
</feature>
<feature type="transmembrane region" description="Helical" evidence="11">
    <location>
        <begin position="101"/>
        <end position="126"/>
    </location>
</feature>
<name>A0ABV1GZL5_9BACT</name>
<protein>
    <submittedName>
        <fullName evidence="13">Sodium:proton antiporter NhaD</fullName>
    </submittedName>
</protein>
<evidence type="ECO:0000256" key="10">
    <source>
        <dbReference type="ARBA" id="ARBA00025753"/>
    </source>
</evidence>
<keyword evidence="8 11" id="KW-0472">Membrane</keyword>
<sequence>MITTMILLFVVGYLFIALEHKTKIDKSAVALLMAGAIWTVFSLLGNDPEIQHELVDQLGDTCEILVFLIGAMTIVDLIDSYEGFGVITDHITTRNKRKLMWLLAIITFFMSAALDNMTTTIIMVMLLRRLIANKKERWIFAGVIVIAANSGGAWSPIGDVTTIMLWMRGNVTAGNLIAALFLPCLVSVIIPTAIASRYVADRPAAPVGAKALATGCPECIGPRLRKFILVVGVLSLLFVPVFKSLTGLPPYMGMMVSLGFMWILTEIIYDRKRSIRNMEESIQPRVAKVLKHIDMPTILFFLGILMAVGALQTGGVLTDMADWLDKSVHEVFTIAGAIGLLSSVVDNVPLVAACMGMYPVADAAAVAASADPAFAQNFVQDGLFWHLLTYCAGVGGSLLIIGSAAGVVAMGLEKISFGWYLKRISLLALAGYAAGIAVIWLEHLIVRL</sequence>
<evidence type="ECO:0000256" key="9">
    <source>
        <dbReference type="ARBA" id="ARBA00023201"/>
    </source>
</evidence>
<comment type="similarity">
    <text evidence="10">Belongs to the NhaD Na(+)/H(+) (TC 2.A.62) antiporter family.</text>
</comment>
<feature type="transmembrane region" description="Helical" evidence="11">
    <location>
        <begin position="64"/>
        <end position="81"/>
    </location>
</feature>
<evidence type="ECO:0000256" key="2">
    <source>
        <dbReference type="ARBA" id="ARBA00022448"/>
    </source>
</evidence>
<comment type="caution">
    <text evidence="13">The sequence shown here is derived from an EMBL/GenBank/DDBJ whole genome shotgun (WGS) entry which is preliminary data.</text>
</comment>
<reference evidence="13 14" key="1">
    <citation type="submission" date="2024-03" db="EMBL/GenBank/DDBJ databases">
        <title>Human intestinal bacterial collection.</title>
        <authorList>
            <person name="Pauvert C."/>
            <person name="Hitch T.C.A."/>
            <person name="Clavel T."/>
        </authorList>
    </citation>
    <scope>NUCLEOTIDE SEQUENCE [LARGE SCALE GENOMIC DNA]</scope>
    <source>
        <strain evidence="13 14">CLA-KB-H122</strain>
    </source>
</reference>
<feature type="transmembrane region" description="Helical" evidence="11">
    <location>
        <begin position="387"/>
        <end position="412"/>
    </location>
</feature>
<dbReference type="InterPro" id="IPR045016">
    <property type="entry name" value="NhaD-like"/>
</dbReference>
<dbReference type="PANTHER" id="PTHR43269">
    <property type="entry name" value="SODIUM/PROTON ANTIPORTER 1-RELATED"/>
    <property type="match status" value="1"/>
</dbReference>
<evidence type="ECO:0000313" key="14">
    <source>
        <dbReference type="Proteomes" id="UP001460202"/>
    </source>
</evidence>
<proteinExistence type="inferred from homology"/>
<evidence type="ECO:0000256" key="5">
    <source>
        <dbReference type="ARBA" id="ARBA00022989"/>
    </source>
</evidence>
<comment type="subcellular location">
    <subcellularLocation>
        <location evidence="1">Membrane</location>
        <topology evidence="1">Multi-pass membrane protein</topology>
    </subcellularLocation>
</comment>
<gene>
    <name evidence="13" type="primary">nhaD</name>
    <name evidence="13" type="ORF">WMO46_11235</name>
</gene>
<evidence type="ECO:0000256" key="8">
    <source>
        <dbReference type="ARBA" id="ARBA00023136"/>
    </source>
</evidence>
<keyword evidence="4 11" id="KW-0812">Transmembrane</keyword>